<sequence length="283" mass="32126">IDSPDTFSTKIDQHNYPILKFHFKAFIRGKGLLDILDGLKFVPTEDKEKKAWEADNGKIITWLVNSVSVDIAMELTSFEKALKMWSHLHTLEQDQVFAASISANALKDFMTTMKRTRRGKTTNCFSSSGNSNKYVQCYHCKEIGDLISHCKKRNYCNYCKKDGHIILECRKKSSPWKLSTPYNYFQAMAMDTGTQETPSTKVLDLNDMYKMIQESLVVALPNAISSALRDTYPGKTELSDSTVWHNDFAASNHMNGNQKLFSDLSKPYSRHEIVTANGHVLTA</sequence>
<proteinExistence type="predicted"/>
<dbReference type="EMBL" id="JACXVP010000003">
    <property type="protein sequence ID" value="KAG5614690.1"/>
    <property type="molecule type" value="Genomic_DNA"/>
</dbReference>
<evidence type="ECO:0000259" key="1">
    <source>
        <dbReference type="SMART" id="SM00343"/>
    </source>
</evidence>
<dbReference type="SUPFAM" id="SSF57756">
    <property type="entry name" value="Retrovirus zinc finger-like domains"/>
    <property type="match status" value="1"/>
</dbReference>
<feature type="domain" description="CCHC-type" evidence="1">
    <location>
        <begin position="136"/>
        <end position="152"/>
    </location>
</feature>
<comment type="caution">
    <text evidence="2">The sequence shown here is derived from an EMBL/GenBank/DDBJ whole genome shotgun (WGS) entry which is preliminary data.</text>
</comment>
<evidence type="ECO:0000313" key="2">
    <source>
        <dbReference type="EMBL" id="KAG5614690.1"/>
    </source>
</evidence>
<gene>
    <name evidence="2" type="ORF">H5410_014514</name>
</gene>
<dbReference type="Gene3D" id="4.10.60.10">
    <property type="entry name" value="Zinc finger, CCHC-type"/>
    <property type="match status" value="1"/>
</dbReference>
<dbReference type="OrthoDB" id="1303410at2759"/>
<feature type="domain" description="CCHC-type" evidence="1">
    <location>
        <begin position="155"/>
        <end position="171"/>
    </location>
</feature>
<dbReference type="GO" id="GO:0003676">
    <property type="term" value="F:nucleic acid binding"/>
    <property type="evidence" value="ECO:0007669"/>
    <property type="project" value="InterPro"/>
</dbReference>
<dbReference type="InterPro" id="IPR001878">
    <property type="entry name" value="Znf_CCHC"/>
</dbReference>
<dbReference type="Proteomes" id="UP000824120">
    <property type="component" value="Chromosome 3"/>
</dbReference>
<reference evidence="2 3" key="1">
    <citation type="submission" date="2020-09" db="EMBL/GenBank/DDBJ databases">
        <title>De no assembly of potato wild relative species, Solanum commersonii.</title>
        <authorList>
            <person name="Cho K."/>
        </authorList>
    </citation>
    <scope>NUCLEOTIDE SEQUENCE [LARGE SCALE GENOMIC DNA]</scope>
    <source>
        <strain evidence="2">LZ3.2</strain>
        <tissue evidence="2">Leaf</tissue>
    </source>
</reference>
<dbReference type="GO" id="GO:0008270">
    <property type="term" value="F:zinc ion binding"/>
    <property type="evidence" value="ECO:0007669"/>
    <property type="project" value="InterPro"/>
</dbReference>
<protein>
    <recommendedName>
        <fullName evidence="1">CCHC-type domain-containing protein</fullName>
    </recommendedName>
</protein>
<name>A0A9J5ZRL1_SOLCO</name>
<evidence type="ECO:0000313" key="3">
    <source>
        <dbReference type="Proteomes" id="UP000824120"/>
    </source>
</evidence>
<feature type="non-terminal residue" evidence="2">
    <location>
        <position position="1"/>
    </location>
</feature>
<dbReference type="AlphaFoldDB" id="A0A9J5ZRL1"/>
<dbReference type="SMART" id="SM00343">
    <property type="entry name" value="ZnF_C2HC"/>
    <property type="match status" value="2"/>
</dbReference>
<accession>A0A9J5ZRL1</accession>
<organism evidence="2 3">
    <name type="scientific">Solanum commersonii</name>
    <name type="common">Commerson's wild potato</name>
    <name type="synonym">Commerson's nightshade</name>
    <dbReference type="NCBI Taxonomy" id="4109"/>
    <lineage>
        <taxon>Eukaryota</taxon>
        <taxon>Viridiplantae</taxon>
        <taxon>Streptophyta</taxon>
        <taxon>Embryophyta</taxon>
        <taxon>Tracheophyta</taxon>
        <taxon>Spermatophyta</taxon>
        <taxon>Magnoliopsida</taxon>
        <taxon>eudicotyledons</taxon>
        <taxon>Gunneridae</taxon>
        <taxon>Pentapetalae</taxon>
        <taxon>asterids</taxon>
        <taxon>lamiids</taxon>
        <taxon>Solanales</taxon>
        <taxon>Solanaceae</taxon>
        <taxon>Solanoideae</taxon>
        <taxon>Solaneae</taxon>
        <taxon>Solanum</taxon>
    </lineage>
</organism>
<keyword evidence="3" id="KW-1185">Reference proteome</keyword>
<dbReference type="InterPro" id="IPR036875">
    <property type="entry name" value="Znf_CCHC_sf"/>
</dbReference>